<dbReference type="Proteomes" id="UP000252167">
    <property type="component" value="Unassembled WGS sequence"/>
</dbReference>
<dbReference type="Gene3D" id="3.30.460.10">
    <property type="entry name" value="Beta Polymerase, domain 2"/>
    <property type="match status" value="1"/>
</dbReference>
<dbReference type="PANTHER" id="PTHR21043">
    <property type="entry name" value="IOJAP SUPERFAMILY ORTHOLOG"/>
    <property type="match status" value="1"/>
</dbReference>
<comment type="caution">
    <text evidence="4">The sequence shown here is derived from an EMBL/GenBank/DDBJ whole genome shotgun (WGS) entry which is preliminary data.</text>
</comment>
<sequence length="125" mass="13663">MGAHADSIALVHTAALAAAEKLAEDMVALDVAERLGITDAFLIVSGGSEPQVNAIVDEIQAKVIEKFDLRPVRREGFGLGRWVLLDYGDVVVHVQHQEDRVFYALERLWSDCPVIELPAADGKKN</sequence>
<comment type="function">
    <text evidence="2">Functions as a ribosomal silencing factor. Interacts with ribosomal protein uL14 (rplN), blocking formation of intersubunit bridge B8. Prevents association of the 30S and 50S ribosomal subunits and the formation of functional ribosomes, thus repressing translation.</text>
</comment>
<dbReference type="GO" id="GO:0090071">
    <property type="term" value="P:negative regulation of ribosome biogenesis"/>
    <property type="evidence" value="ECO:0007669"/>
    <property type="project" value="UniProtKB-UniRule"/>
</dbReference>
<dbReference type="Proteomes" id="UP000477543">
    <property type="component" value="Unassembled WGS sequence"/>
</dbReference>
<dbReference type="GO" id="GO:0005737">
    <property type="term" value="C:cytoplasm"/>
    <property type="evidence" value="ECO:0007669"/>
    <property type="project" value="UniProtKB-SubCell"/>
</dbReference>
<comment type="subunit">
    <text evidence="2">Interacts with ribosomal protein uL14 (rplN).</text>
</comment>
<dbReference type="RefSeq" id="WP_047119269.1">
    <property type="nucleotide sequence ID" value="NZ_CM125969.1"/>
</dbReference>
<dbReference type="SUPFAM" id="SSF81301">
    <property type="entry name" value="Nucleotidyltransferase"/>
    <property type="match status" value="1"/>
</dbReference>
<reference evidence="4 5" key="1">
    <citation type="submission" date="2018-01" db="EMBL/GenBank/DDBJ databases">
        <title>Glutamicibacter soli strain NHPC-3 Whole genome sequence and assembly.</title>
        <authorList>
            <person name="Choudhury P."/>
            <person name="Gupta D."/>
            <person name="Sengupta K."/>
            <person name="Jawed A."/>
            <person name="Sultana N."/>
            <person name="Saha P."/>
        </authorList>
    </citation>
    <scope>NUCLEOTIDE SEQUENCE [LARGE SCALE GENOMIC DNA]</scope>
    <source>
        <strain evidence="4 5">NHPC-3</strain>
    </source>
</reference>
<evidence type="ECO:0000313" key="6">
    <source>
        <dbReference type="Proteomes" id="UP000477543"/>
    </source>
</evidence>
<dbReference type="GO" id="GO:0017148">
    <property type="term" value="P:negative regulation of translation"/>
    <property type="evidence" value="ECO:0007669"/>
    <property type="project" value="UniProtKB-UniRule"/>
</dbReference>
<organism evidence="4 5">
    <name type="scientific">Glutamicibacter soli</name>
    <dbReference type="NCBI Taxonomy" id="453836"/>
    <lineage>
        <taxon>Bacteria</taxon>
        <taxon>Bacillati</taxon>
        <taxon>Actinomycetota</taxon>
        <taxon>Actinomycetes</taxon>
        <taxon>Micrococcales</taxon>
        <taxon>Micrococcaceae</taxon>
        <taxon>Glutamicibacter</taxon>
    </lineage>
</organism>
<protein>
    <recommendedName>
        <fullName evidence="2">Ribosomal silencing factor RsfS</fullName>
    </recommendedName>
</protein>
<keyword evidence="5" id="KW-1185">Reference proteome</keyword>
<evidence type="ECO:0000313" key="5">
    <source>
        <dbReference type="Proteomes" id="UP000252167"/>
    </source>
</evidence>
<dbReference type="EMBL" id="POAF01000001">
    <property type="protein sequence ID" value="RBM03963.1"/>
    <property type="molecule type" value="Genomic_DNA"/>
</dbReference>
<dbReference type="Pfam" id="PF02410">
    <property type="entry name" value="RsfS"/>
    <property type="match status" value="1"/>
</dbReference>
<dbReference type="NCBIfam" id="TIGR00090">
    <property type="entry name" value="rsfS_iojap_ybeB"/>
    <property type="match status" value="1"/>
</dbReference>
<evidence type="ECO:0000256" key="2">
    <source>
        <dbReference type="HAMAP-Rule" id="MF_01477"/>
    </source>
</evidence>
<dbReference type="AlphaFoldDB" id="A0A365YPK8"/>
<gene>
    <name evidence="2 4" type="primary">rsfS</name>
    <name evidence="4" type="ORF">C1H84_01275</name>
    <name evidence="3" type="ORF">GT020_02210</name>
</gene>
<dbReference type="InterPro" id="IPR004394">
    <property type="entry name" value="Iojap/RsfS/C7orf30"/>
</dbReference>
<keyword evidence="2" id="KW-0810">Translation regulation</keyword>
<accession>A0A365YPK8</accession>
<proteinExistence type="inferred from homology"/>
<evidence type="ECO:0000313" key="4">
    <source>
        <dbReference type="EMBL" id="RBM03963.1"/>
    </source>
</evidence>
<keyword evidence="2" id="KW-0963">Cytoplasm</keyword>
<dbReference type="HAMAP" id="MF_01477">
    <property type="entry name" value="Iojap_RsfS"/>
    <property type="match status" value="1"/>
</dbReference>
<dbReference type="GO" id="GO:0042256">
    <property type="term" value="P:cytosolic ribosome assembly"/>
    <property type="evidence" value="ECO:0007669"/>
    <property type="project" value="UniProtKB-UniRule"/>
</dbReference>
<dbReference type="EMBL" id="WYDN01000001">
    <property type="protein sequence ID" value="NAZ14882.1"/>
    <property type="molecule type" value="Genomic_DNA"/>
</dbReference>
<evidence type="ECO:0000313" key="3">
    <source>
        <dbReference type="EMBL" id="NAZ14882.1"/>
    </source>
</evidence>
<dbReference type="PANTHER" id="PTHR21043:SF0">
    <property type="entry name" value="MITOCHONDRIAL ASSEMBLY OF RIBOSOMAL LARGE SUBUNIT PROTEIN 1"/>
    <property type="match status" value="1"/>
</dbReference>
<comment type="subcellular location">
    <subcellularLocation>
        <location evidence="2">Cytoplasm</location>
    </subcellularLocation>
</comment>
<dbReference type="GO" id="GO:0043023">
    <property type="term" value="F:ribosomal large subunit binding"/>
    <property type="evidence" value="ECO:0007669"/>
    <property type="project" value="TreeGrafter"/>
</dbReference>
<comment type="similarity">
    <text evidence="1 2">Belongs to the Iojap/RsfS family.</text>
</comment>
<evidence type="ECO:0000256" key="1">
    <source>
        <dbReference type="ARBA" id="ARBA00010574"/>
    </source>
</evidence>
<name>A0A365YPK8_9MICC</name>
<keyword evidence="2" id="KW-0678">Repressor</keyword>
<reference evidence="3 6" key="2">
    <citation type="submission" date="2020-01" db="EMBL/GenBank/DDBJ databases">
        <title>Glutamicibacter soli M275.</title>
        <authorList>
            <person name="Meng X."/>
        </authorList>
    </citation>
    <scope>NUCLEOTIDE SEQUENCE [LARGE SCALE GENOMIC DNA]</scope>
    <source>
        <strain evidence="3 6">M275</strain>
    </source>
</reference>
<dbReference type="FunFam" id="3.30.460.10:FF:000008">
    <property type="entry name" value="Ribosomal silencing factor RsfS"/>
    <property type="match status" value="1"/>
</dbReference>
<dbReference type="InterPro" id="IPR043519">
    <property type="entry name" value="NT_sf"/>
</dbReference>